<keyword evidence="2" id="KW-0732">Signal</keyword>
<feature type="signal peptide" evidence="2">
    <location>
        <begin position="1"/>
        <end position="23"/>
    </location>
</feature>
<dbReference type="Proteomes" id="UP000006054">
    <property type="component" value="Chromosome"/>
</dbReference>
<dbReference type="PANTHER" id="PTHR43031:SF1">
    <property type="entry name" value="PYRIDINE NUCLEOTIDE-DISULPHIDE OXIDOREDUCTASE"/>
    <property type="match status" value="1"/>
</dbReference>
<dbReference type="KEGG" id="fli:Fleli_1185"/>
<feature type="region of interest" description="Disordered" evidence="1">
    <location>
        <begin position="25"/>
        <end position="53"/>
    </location>
</feature>
<dbReference type="InterPro" id="IPR036873">
    <property type="entry name" value="Rhodanese-like_dom_sf"/>
</dbReference>
<dbReference type="CDD" id="cd00158">
    <property type="entry name" value="RHOD"/>
    <property type="match status" value="1"/>
</dbReference>
<dbReference type="GO" id="GO:0016740">
    <property type="term" value="F:transferase activity"/>
    <property type="evidence" value="ECO:0007669"/>
    <property type="project" value="UniProtKB-KW"/>
</dbReference>
<dbReference type="Pfam" id="PF00581">
    <property type="entry name" value="Rhodanese"/>
    <property type="match status" value="1"/>
</dbReference>
<dbReference type="STRING" id="880071.Fleli_1185"/>
<dbReference type="eggNOG" id="COG0607">
    <property type="taxonomic scope" value="Bacteria"/>
</dbReference>
<evidence type="ECO:0000256" key="1">
    <source>
        <dbReference type="SAM" id="MobiDB-lite"/>
    </source>
</evidence>
<keyword evidence="4" id="KW-0808">Transferase</keyword>
<accession>I4AI38</accession>
<organism evidence="4 5">
    <name type="scientific">Bernardetia litoralis (strain ATCC 23117 / DSM 6794 / NBRC 15988 / NCIMB 1366 / Fx l1 / Sio-4)</name>
    <name type="common">Flexibacter litoralis</name>
    <dbReference type="NCBI Taxonomy" id="880071"/>
    <lineage>
        <taxon>Bacteria</taxon>
        <taxon>Pseudomonadati</taxon>
        <taxon>Bacteroidota</taxon>
        <taxon>Cytophagia</taxon>
        <taxon>Cytophagales</taxon>
        <taxon>Bernardetiaceae</taxon>
        <taxon>Bernardetia</taxon>
    </lineage>
</organism>
<evidence type="ECO:0000313" key="4">
    <source>
        <dbReference type="EMBL" id="AFM03623.1"/>
    </source>
</evidence>
<evidence type="ECO:0000313" key="5">
    <source>
        <dbReference type="Proteomes" id="UP000006054"/>
    </source>
</evidence>
<feature type="domain" description="Rhodanese" evidence="3">
    <location>
        <begin position="73"/>
        <end position="157"/>
    </location>
</feature>
<name>I4AI38_BERLS</name>
<dbReference type="InterPro" id="IPR001763">
    <property type="entry name" value="Rhodanese-like_dom"/>
</dbReference>
<dbReference type="InterPro" id="IPR050229">
    <property type="entry name" value="GlpE_sulfurtransferase"/>
</dbReference>
<dbReference type="EMBL" id="CP003345">
    <property type="protein sequence ID" value="AFM03623.1"/>
    <property type="molecule type" value="Genomic_DNA"/>
</dbReference>
<dbReference type="RefSeq" id="WP_014797080.1">
    <property type="nucleotide sequence ID" value="NC_018018.1"/>
</dbReference>
<dbReference type="PATRIC" id="fig|880071.3.peg.1158"/>
<keyword evidence="5" id="KW-1185">Reference proteome</keyword>
<sequence precursor="true">MKKNIFILAIFSLLISFTSCNEAKKNESTETTTEATEAVETEEPTISKSESKVEKLEAPEFNMKMIELRIYNIVDVRTPQEFAQASIKKAENIDFNEDSFESELNQLEKDKPLFIYCKSGGRSAKAVEKAKELGFERIIELDGGMDAWKAAKIETAHSI</sequence>
<dbReference type="PANTHER" id="PTHR43031">
    <property type="entry name" value="FAD-DEPENDENT OXIDOREDUCTASE"/>
    <property type="match status" value="1"/>
</dbReference>
<gene>
    <name evidence="4" type="ordered locus">Fleli_1185</name>
</gene>
<dbReference type="SMART" id="SM00450">
    <property type="entry name" value="RHOD"/>
    <property type="match status" value="1"/>
</dbReference>
<dbReference type="PROSITE" id="PS50206">
    <property type="entry name" value="RHODANESE_3"/>
    <property type="match status" value="1"/>
</dbReference>
<dbReference type="OrthoDB" id="9808735at2"/>
<feature type="chain" id="PRO_5003685308" evidence="2">
    <location>
        <begin position="24"/>
        <end position="159"/>
    </location>
</feature>
<evidence type="ECO:0000256" key="2">
    <source>
        <dbReference type="SAM" id="SignalP"/>
    </source>
</evidence>
<dbReference type="HOGENOM" id="CLU_089574_1_0_10"/>
<evidence type="ECO:0000259" key="3">
    <source>
        <dbReference type="PROSITE" id="PS50206"/>
    </source>
</evidence>
<proteinExistence type="predicted"/>
<dbReference type="AlphaFoldDB" id="I4AI38"/>
<reference evidence="5" key="1">
    <citation type="submission" date="2012-06" db="EMBL/GenBank/DDBJ databases">
        <title>The complete genome of Flexibacter litoralis DSM 6794.</title>
        <authorList>
            <person name="Lucas S."/>
            <person name="Copeland A."/>
            <person name="Lapidus A."/>
            <person name="Glavina del Rio T."/>
            <person name="Dalin E."/>
            <person name="Tice H."/>
            <person name="Bruce D."/>
            <person name="Goodwin L."/>
            <person name="Pitluck S."/>
            <person name="Peters L."/>
            <person name="Ovchinnikova G."/>
            <person name="Lu M."/>
            <person name="Kyrpides N."/>
            <person name="Mavromatis K."/>
            <person name="Ivanova N."/>
            <person name="Brettin T."/>
            <person name="Detter J.C."/>
            <person name="Han C."/>
            <person name="Larimer F."/>
            <person name="Land M."/>
            <person name="Hauser L."/>
            <person name="Markowitz V."/>
            <person name="Cheng J.-F."/>
            <person name="Hugenholtz P."/>
            <person name="Woyke T."/>
            <person name="Wu D."/>
            <person name="Spring S."/>
            <person name="Lang E."/>
            <person name="Kopitz M."/>
            <person name="Brambilla E."/>
            <person name="Klenk H.-P."/>
            <person name="Eisen J.A."/>
        </authorList>
    </citation>
    <scope>NUCLEOTIDE SEQUENCE [LARGE SCALE GENOMIC DNA]</scope>
    <source>
        <strain evidence="5">ATCC 23117 / DSM 6794 / NBRC 15988 / NCIMB 1366 / Sio-4</strain>
    </source>
</reference>
<dbReference type="Gene3D" id="3.40.250.10">
    <property type="entry name" value="Rhodanese-like domain"/>
    <property type="match status" value="1"/>
</dbReference>
<dbReference type="PROSITE" id="PS51257">
    <property type="entry name" value="PROKAR_LIPOPROTEIN"/>
    <property type="match status" value="1"/>
</dbReference>
<dbReference type="SUPFAM" id="SSF52821">
    <property type="entry name" value="Rhodanese/Cell cycle control phosphatase"/>
    <property type="match status" value="1"/>
</dbReference>
<protein>
    <submittedName>
        <fullName evidence="4">Rhodanese-related sulfurtransferase</fullName>
    </submittedName>
</protein>